<dbReference type="PANTHER" id="PTHR11516:SF60">
    <property type="entry name" value="PYRUVATE DEHYDROGENASE E1 COMPONENT SUBUNIT ALPHA"/>
    <property type="match status" value="1"/>
</dbReference>
<name>A0A1Y1RY28_9SPIO</name>
<accession>A0A1Y1RY28</accession>
<dbReference type="InterPro" id="IPR029061">
    <property type="entry name" value="THDP-binding"/>
</dbReference>
<dbReference type="AlphaFoldDB" id="A0A1Y1RY28"/>
<dbReference type="Pfam" id="PF00676">
    <property type="entry name" value="E1_dh"/>
    <property type="match status" value="1"/>
</dbReference>
<evidence type="ECO:0000256" key="1">
    <source>
        <dbReference type="ARBA" id="ARBA00001964"/>
    </source>
</evidence>
<dbReference type="FunFam" id="3.40.50.970:FF:000013">
    <property type="entry name" value="Pyruvate dehydrogenase E1 component subunit alpha"/>
    <property type="match status" value="1"/>
</dbReference>
<evidence type="ECO:0000256" key="4">
    <source>
        <dbReference type="ARBA" id="ARBA00014159"/>
    </source>
</evidence>
<comment type="caution">
    <text evidence="10">The sequence shown here is derived from an EMBL/GenBank/DDBJ whole genome shotgun (WGS) entry which is preliminary data.</text>
</comment>
<dbReference type="Gene3D" id="3.40.50.970">
    <property type="match status" value="1"/>
</dbReference>
<gene>
    <name evidence="8" type="primary">pdhA</name>
    <name evidence="10" type="ORF">B4O97_09145</name>
</gene>
<comment type="function">
    <text evidence="8">The pyruvate dehydrogenase complex catalyzes the overall conversion of pyruvate to acetyl-CoA and CO(2).</text>
</comment>
<evidence type="ECO:0000256" key="5">
    <source>
        <dbReference type="ARBA" id="ARBA00023002"/>
    </source>
</evidence>
<keyword evidence="6 8" id="KW-0786">Thiamine pyrophosphate</keyword>
<evidence type="ECO:0000256" key="3">
    <source>
        <dbReference type="ARBA" id="ARBA00012281"/>
    </source>
</evidence>
<dbReference type="RefSeq" id="WP_083050240.1">
    <property type="nucleotide sequence ID" value="NZ_MWQY01000009.1"/>
</dbReference>
<organism evidence="10 11">
    <name type="scientific">Marispirochaeta aestuarii</name>
    <dbReference type="NCBI Taxonomy" id="1963862"/>
    <lineage>
        <taxon>Bacteria</taxon>
        <taxon>Pseudomonadati</taxon>
        <taxon>Spirochaetota</taxon>
        <taxon>Spirochaetia</taxon>
        <taxon>Spirochaetales</taxon>
        <taxon>Spirochaetaceae</taxon>
        <taxon>Marispirochaeta</taxon>
    </lineage>
</organism>
<evidence type="ECO:0000256" key="7">
    <source>
        <dbReference type="ARBA" id="ARBA00023317"/>
    </source>
</evidence>
<comment type="cofactor">
    <cofactor evidence="1 8">
        <name>thiamine diphosphate</name>
        <dbReference type="ChEBI" id="CHEBI:58937"/>
    </cofactor>
</comment>
<proteinExistence type="predicted"/>
<protein>
    <recommendedName>
        <fullName evidence="4 8">Pyruvate dehydrogenase E1 component subunit alpha</fullName>
        <ecNumber evidence="3 8">1.2.4.1</ecNumber>
    </recommendedName>
</protein>
<keyword evidence="11" id="KW-1185">Reference proteome</keyword>
<dbReference type="GO" id="GO:0004739">
    <property type="term" value="F:pyruvate dehydrogenase (acetyl-transferring) activity"/>
    <property type="evidence" value="ECO:0007669"/>
    <property type="project" value="UniProtKB-UniRule"/>
</dbReference>
<dbReference type="EC" id="1.2.4.1" evidence="3 8"/>
<keyword evidence="7 8" id="KW-0670">Pyruvate</keyword>
<evidence type="ECO:0000256" key="6">
    <source>
        <dbReference type="ARBA" id="ARBA00023052"/>
    </source>
</evidence>
<dbReference type="PANTHER" id="PTHR11516">
    <property type="entry name" value="PYRUVATE DEHYDROGENASE E1 COMPONENT, ALPHA SUBUNIT BACTERIAL AND ORGANELLAR"/>
    <property type="match status" value="1"/>
</dbReference>
<evidence type="ECO:0000313" key="10">
    <source>
        <dbReference type="EMBL" id="ORC35330.1"/>
    </source>
</evidence>
<evidence type="ECO:0000259" key="9">
    <source>
        <dbReference type="Pfam" id="PF00676"/>
    </source>
</evidence>
<dbReference type="SUPFAM" id="SSF52518">
    <property type="entry name" value="Thiamin diphosphate-binding fold (THDP-binding)"/>
    <property type="match status" value="1"/>
</dbReference>
<dbReference type="NCBIfam" id="TIGR03182">
    <property type="entry name" value="PDH_E1_alph_y"/>
    <property type="match status" value="1"/>
</dbReference>
<dbReference type="OrthoDB" id="9766715at2"/>
<dbReference type="GO" id="GO:0006086">
    <property type="term" value="P:pyruvate decarboxylation to acetyl-CoA"/>
    <property type="evidence" value="ECO:0007669"/>
    <property type="project" value="InterPro"/>
</dbReference>
<comment type="subunit">
    <text evidence="2 8">Heterodimer of an alpha and a beta chain.</text>
</comment>
<reference evidence="10 11" key="1">
    <citation type="submission" date="2017-03" db="EMBL/GenBank/DDBJ databases">
        <title>Draft Genome sequence of Marispirochaeta sp. strain JC444.</title>
        <authorList>
            <person name="Shivani Y."/>
            <person name="Subhash Y."/>
            <person name="Sasikala C."/>
            <person name="Ramana C."/>
        </authorList>
    </citation>
    <scope>NUCLEOTIDE SEQUENCE [LARGE SCALE GENOMIC DNA]</scope>
    <source>
        <strain evidence="10 11">JC444</strain>
    </source>
</reference>
<evidence type="ECO:0000256" key="2">
    <source>
        <dbReference type="ARBA" id="ARBA00011870"/>
    </source>
</evidence>
<dbReference type="CDD" id="cd02000">
    <property type="entry name" value="TPP_E1_PDC_ADC_BCADC"/>
    <property type="match status" value="1"/>
</dbReference>
<evidence type="ECO:0000256" key="8">
    <source>
        <dbReference type="RuleBase" id="RU361139"/>
    </source>
</evidence>
<comment type="catalytic activity">
    <reaction evidence="8">
        <text>N(6)-[(R)-lipoyl]-L-lysyl-[protein] + pyruvate + H(+) = N(6)-[(R)-S(8)-acetyldihydrolipoyl]-L-lysyl-[protein] + CO2</text>
        <dbReference type="Rhea" id="RHEA:19189"/>
        <dbReference type="Rhea" id="RHEA-COMP:10474"/>
        <dbReference type="Rhea" id="RHEA-COMP:10478"/>
        <dbReference type="ChEBI" id="CHEBI:15361"/>
        <dbReference type="ChEBI" id="CHEBI:15378"/>
        <dbReference type="ChEBI" id="CHEBI:16526"/>
        <dbReference type="ChEBI" id="CHEBI:83099"/>
        <dbReference type="ChEBI" id="CHEBI:83111"/>
        <dbReference type="EC" id="1.2.4.1"/>
    </reaction>
</comment>
<keyword evidence="5 8" id="KW-0560">Oxidoreductase</keyword>
<dbReference type="EMBL" id="MWQY01000009">
    <property type="protein sequence ID" value="ORC35330.1"/>
    <property type="molecule type" value="Genomic_DNA"/>
</dbReference>
<feature type="domain" description="Dehydrogenase E1 component" evidence="9">
    <location>
        <begin position="18"/>
        <end position="315"/>
    </location>
</feature>
<dbReference type="InterPro" id="IPR017597">
    <property type="entry name" value="Pyrv_DH_E1_asu_subgrp-y"/>
</dbReference>
<dbReference type="STRING" id="1963862.B4O97_09145"/>
<evidence type="ECO:0000313" key="11">
    <source>
        <dbReference type="Proteomes" id="UP000192343"/>
    </source>
</evidence>
<dbReference type="InterPro" id="IPR050642">
    <property type="entry name" value="PDH_E1_Alpha_Subunit"/>
</dbReference>
<sequence>MSLVKKYGKETTLSLLQSMLLMRRFEEKAGQMYGLRKIGGFCHLYIGQEAVAAGTIGALDLKSDYIIGGYRDHGHALAVGMDPKAIMAELYGKATGCSKGKGGSMHMYSAEKHMLGGNGIVGSQIPVGTGVAWKIKYMEENGVVLCYFGDGAIHQGAFHESLNLAKIHDLPIIYIVENNQYGMGTDFKRVSAVHDLAQMGYAYDIPGKQLNGMQVMEVYDEFVNAVKSIREKPHPLFYEIKTYRYRGHSMSDPAKYRTPEELEEYKQQDPISILLKQMQEEKLITEKEYKKMDNDIKAICDEAVDFAEKSPEPELSALYEDVFAEA</sequence>
<dbReference type="Proteomes" id="UP000192343">
    <property type="component" value="Unassembled WGS sequence"/>
</dbReference>
<dbReference type="InterPro" id="IPR001017">
    <property type="entry name" value="DH_E1"/>
</dbReference>